<dbReference type="EMBL" id="FNBL01000002">
    <property type="protein sequence ID" value="SDF13714.1"/>
    <property type="molecule type" value="Genomic_DNA"/>
</dbReference>
<evidence type="ECO:0000313" key="3">
    <source>
        <dbReference type="Proteomes" id="UP000182284"/>
    </source>
</evidence>
<dbReference type="Proteomes" id="UP000182284">
    <property type="component" value="Unassembled WGS sequence"/>
</dbReference>
<gene>
    <name evidence="2" type="ORF">SAMN04488117_102382</name>
</gene>
<proteinExistence type="predicted"/>
<accession>A0A1G7IMD7</accession>
<dbReference type="Pfam" id="PF04248">
    <property type="entry name" value="NTP_transf_9"/>
    <property type="match status" value="1"/>
</dbReference>
<dbReference type="RefSeq" id="WP_074642202.1">
    <property type="nucleotide sequence ID" value="NZ_FNBL01000002.1"/>
</dbReference>
<dbReference type="AlphaFoldDB" id="A0A1G7IMD7"/>
<name>A0A1G7IMD7_9RHOB</name>
<dbReference type="PANTHER" id="PTHR34310:SF9">
    <property type="entry name" value="BLR5716 PROTEIN"/>
    <property type="match status" value="1"/>
</dbReference>
<dbReference type="OrthoDB" id="9815163at2"/>
<organism evidence="2 3">
    <name type="scientific">Celeribacter baekdonensis</name>
    <dbReference type="NCBI Taxonomy" id="875171"/>
    <lineage>
        <taxon>Bacteria</taxon>
        <taxon>Pseudomonadati</taxon>
        <taxon>Pseudomonadota</taxon>
        <taxon>Alphaproteobacteria</taxon>
        <taxon>Rhodobacterales</taxon>
        <taxon>Roseobacteraceae</taxon>
        <taxon>Celeribacter</taxon>
    </lineage>
</organism>
<evidence type="ECO:0000313" key="2">
    <source>
        <dbReference type="EMBL" id="SDF13714.1"/>
    </source>
</evidence>
<feature type="domain" description="DUF427" evidence="1">
    <location>
        <begin position="16"/>
        <end position="105"/>
    </location>
</feature>
<sequence length="113" mass="12429">MPDHIKIRTAPGTYVVRAGGAVLGETSRALELSEGDYPPVIYFPREDLAMAFLDKTDTVSVCPFKGEATYYAIHTKSVVIADAAWSYEDPKPLVTGLKDYIAFYPQKAAVEQL</sequence>
<reference evidence="2 3" key="1">
    <citation type="submission" date="2016-10" db="EMBL/GenBank/DDBJ databases">
        <authorList>
            <person name="de Groot N.N."/>
        </authorList>
    </citation>
    <scope>NUCLEOTIDE SEQUENCE [LARGE SCALE GENOMIC DNA]</scope>
    <source>
        <strain evidence="2 3">DSM 27375</strain>
    </source>
</reference>
<protein>
    <submittedName>
        <fullName evidence="2">Uncharacterized conserved protein, DUF427 family</fullName>
    </submittedName>
</protein>
<dbReference type="InterPro" id="IPR038694">
    <property type="entry name" value="DUF427_sf"/>
</dbReference>
<dbReference type="InterPro" id="IPR007361">
    <property type="entry name" value="DUF427"/>
</dbReference>
<evidence type="ECO:0000259" key="1">
    <source>
        <dbReference type="Pfam" id="PF04248"/>
    </source>
</evidence>
<dbReference type="Gene3D" id="2.170.150.40">
    <property type="entry name" value="Domain of unknown function (DUF427)"/>
    <property type="match status" value="1"/>
</dbReference>
<dbReference type="PANTHER" id="PTHR34310">
    <property type="entry name" value="DUF427 DOMAIN PROTEIN (AFU_ORTHOLOGUE AFUA_3G02220)"/>
    <property type="match status" value="1"/>
</dbReference>